<dbReference type="Gene3D" id="3.30.559.10">
    <property type="entry name" value="Chloramphenicol acetyltransferase-like domain"/>
    <property type="match status" value="2"/>
</dbReference>
<evidence type="ECO:0000313" key="5">
    <source>
        <dbReference type="EMBL" id="MFJ5515413.1"/>
    </source>
</evidence>
<comment type="cofactor">
    <cofactor evidence="1">
        <name>pantetheine 4'-phosphate</name>
        <dbReference type="ChEBI" id="CHEBI:47942"/>
    </cofactor>
</comment>
<dbReference type="Pfam" id="PF00501">
    <property type="entry name" value="AMP-binding"/>
    <property type="match status" value="3"/>
</dbReference>
<dbReference type="RefSeq" id="WP_400447886.1">
    <property type="nucleotide sequence ID" value="NZ_JBIXLB010000018.1"/>
</dbReference>
<dbReference type="SUPFAM" id="SSF56801">
    <property type="entry name" value="Acetyl-CoA synthetase-like"/>
    <property type="match status" value="3"/>
</dbReference>
<dbReference type="PANTHER" id="PTHR45527:SF1">
    <property type="entry name" value="FATTY ACID SYNTHASE"/>
    <property type="match status" value="1"/>
</dbReference>
<dbReference type="InterPro" id="IPR042099">
    <property type="entry name" value="ANL_N_sf"/>
</dbReference>
<dbReference type="PROSITE" id="PS50075">
    <property type="entry name" value="CARRIER"/>
    <property type="match status" value="3"/>
</dbReference>
<comment type="caution">
    <text evidence="5">The sequence shown here is derived from an EMBL/GenBank/DDBJ whole genome shotgun (WGS) entry which is preliminary data.</text>
</comment>
<dbReference type="InterPro" id="IPR023213">
    <property type="entry name" value="CAT-like_dom_sf"/>
</dbReference>
<dbReference type="PANTHER" id="PTHR45527">
    <property type="entry name" value="NONRIBOSOMAL PEPTIDE SYNTHETASE"/>
    <property type="match status" value="1"/>
</dbReference>
<dbReference type="InterPro" id="IPR010071">
    <property type="entry name" value="AA_adenyl_dom"/>
</dbReference>
<dbReference type="InterPro" id="IPR006162">
    <property type="entry name" value="Ppantetheine_attach_site"/>
</dbReference>
<dbReference type="InterPro" id="IPR036736">
    <property type="entry name" value="ACP-like_sf"/>
</dbReference>
<dbReference type="InterPro" id="IPR045851">
    <property type="entry name" value="AMP-bd_C_sf"/>
</dbReference>
<dbReference type="InterPro" id="IPR025110">
    <property type="entry name" value="AMP-bd_C"/>
</dbReference>
<dbReference type="Proteomes" id="UP001617702">
    <property type="component" value="Unassembled WGS sequence"/>
</dbReference>
<dbReference type="CDD" id="cd19544">
    <property type="entry name" value="E-C_NRPS"/>
    <property type="match status" value="1"/>
</dbReference>
<feature type="domain" description="Carrier" evidence="4">
    <location>
        <begin position="2356"/>
        <end position="2431"/>
    </location>
</feature>
<keyword evidence="6" id="KW-1185">Reference proteome</keyword>
<dbReference type="Gene3D" id="3.40.50.12780">
    <property type="entry name" value="N-terminal domain of ligase-like"/>
    <property type="match status" value="1"/>
</dbReference>
<dbReference type="CDD" id="cd19531">
    <property type="entry name" value="LCL_NRPS-like"/>
    <property type="match status" value="1"/>
</dbReference>
<evidence type="ECO:0000256" key="3">
    <source>
        <dbReference type="ARBA" id="ARBA00022553"/>
    </source>
</evidence>
<dbReference type="Gene3D" id="1.10.1200.10">
    <property type="entry name" value="ACP-like"/>
    <property type="match status" value="3"/>
</dbReference>
<gene>
    <name evidence="5" type="ORF">ACIPUH_21790</name>
</gene>
<name>A0ABW8H327_9GAMM</name>
<dbReference type="InterPro" id="IPR020845">
    <property type="entry name" value="AMP-binding_CS"/>
</dbReference>
<sequence length="2466" mass="269771">INVYGPTECTVDATACLIDTSQPAPTIGRPLTNTKVYILDAQGQPVPVGVTGELHIGGAGVARGYLHRPDLTAERFIADPFSDNPDARLYKTGDLGRWLPDGSIDYLGRNDFQIKVRGFRIEAGEIESRLLRCQGVQEAVVIAREDSPGDTRLVAYLCAAPAATLMPASLRQQLAGSLADYMIPSAFVTLDALPLTPNGKLDRQALPAPDQAAFATRDYEAPQGDIESTLAALWQELLGLDRVGRHDRFFALGGHSLLAVQLLNRLDKAGISVPLATLFAHPTLCDLAAAISGLTHAAPSALPVADRTSPLPLSFAQQRLWFLAQLDPAASQAYHLPAALRLTGRLDRPALTAALDGLMARHESLRTRFTARDGQPAQQIAADTLGFSLSCHDLRDLDAAARNLRVSELAEQEARAPFDLTQGPLIRGQLLRLDDDTHILLLTQHHIISDGWSIGILARELAALYQAAREGHDAQLPPLPVQYADYAVWQRQWLQGETLDNLRDYWRHQLEGAPALLTLPTDRPRPAVQRYAGDQVSFFLDSEQLRRLHTLSQQQGTTLFMTLLAAWTVVLARLSGQDDIVIGTPVANRPRQELEGMVGFFVNTLALRTEPGRCRSVADLLEQIRERALDAYAHQALPFEQVVEALQPTRSLSYSPLFQVMLSLNNTPAQALTLPGLELSVVERPQRSTHFDLTLSLTETESGLEGGLLYATDLFDRGTIIRVVGYVENILMAMADDVRQPLNSLPMLPEAERQRLLVDFNATDVDLPQTLIHQLFEQQAEQTPDATAVVFEAQSLSYAELNRRANQLAHHLLSLGVKPDDRVALCLERSPDMVIGLLGILKAGAAYVPMDPAYPAERLAYMLDDAAPVVLLTHSSLRDAFRHSLPVVMLDNAALFDACPETNPRVQGLNANHLAYIIYTSGSTGKPKGVMVEHRGLSNYLLWARGYYATAGTLDSIVSSPVAFDATVTSLYLPLLCGGSMRLIHDGQELTELLPALLDAQPGTLVKITPTHLAALGQELQSARKTCPDLLFVVGGEALSPATVALWQALSSGSRIINEYGPTETVVGCITFDARTPNSLTDSVPIGRPIANTRIYILDAKGQPAPVGVAGELYIGGAGVARGYLHRPDLTAERFIADPFSDAKEARLYKTGDLGRWLPDGNIEYLGRNDFQIKVRGFRIEPGEIEARLLQCPGVQEALVIAREDSPGDTRLVAYLIAQPGATPEPADLRQQLSQHVVEYMVPSAYVILDAFPLTPNGKLDRKALPVPGQSAVVTRGYEAPKGDVEITLAALWQELLGLDRVGRHDHFFELGGHSLMIVSLIERLRRTGLTLDVRGVFSTPVLSEMALAIQTYQDRPTVVVPPNRIPAGCTALTPDMLPLATLTQAEIDRITDTVSGGASNIQDIYPLAPLQEGILFHHLLQDQGDTYLLRSMVAFPHRERLDAFLGALQHVINRHDILRTAVCWQDLSQPMQVVWRQAILPINHFEPTSQDEVLAELQAHTEPRTRRIDLSQAPLFRADIAHDPQKGEWLLALSFHHLISDHMTLALIVSEIRLLLQHRADALPTPLPYRNFIAQTLSVPNSAHEAYFRDQLADVDEPTAPFGLLNVQDSGEDIHEARLVLDSTLASAIRQQARSLGVSPGVLFHVAWAQVLAQTSGRDDVVFGSVLLGRLAGAEGADRIMGMFINTLPLRISLADRGAAEVVQNTSHNLMTLLEHEQAPLALAQRCSGVTPPMPLFSALLNYRHTQAGSTDNTLSDIRVLTSEERTNYPLTLAVDDRGEGFSLVAQTLADIDPHRLVSYLMTAISSLVDALETEPQRSILSLPVLPDSERQQMLVDFNATDVDIPRHALIHELFEAQVARTPDAIAVVFGETVLSYDDLNRRANRLAHHLLSFGVQPDARVAICVERGLDMVVGLLGILKAGGAYVPLDPTYPVERLRYMLDDAKPVVLLTQSTHIGIMNDSLPVVLLDGGDASPFDNEPDTPTEARKQGLTPGNLAYVIYTSGSTGKPKGVMVEHANMVNFLCSMRKEPGITQEDVLLGVTSLSFDISILEIFLPLLNGARLVLATQAQAADAQQLAMLIERHAVSFMQATPSTWRMLMELSDFTLPPDFKALCGGEALPENLATALLQKVTTLWNLYGPTETTIWSTLNGLTAPTPYIGHPIANTQIYILDPQGRVVPLGVAGEIHIAGAGVVRGYLGRPDLTAERFIHDPFSRTPEARMYKTGDLGRWLPDGTLEYLGRNDFQVKVRGFRIELGEIETRLVRCPGVHDAVVIAREDSPGDKRLVAYLRAQPDTALDPAELRQRLSEELAEYMIPSAFVTLDSFPLTPNGKLDRKALPAPDQSAIATRGYEAPQGELETALARIWQTLLGLERVGRHDHFFELGGHSLLAVQLNARIRAEFLTDIPIVAIFQHPQLSALAEVILAAQIHAAWGNDTDALTHDLDSMSAEELMAILDGDTNDE</sequence>
<dbReference type="SUPFAM" id="SSF47336">
    <property type="entry name" value="ACP-like"/>
    <property type="match status" value="3"/>
</dbReference>
<dbReference type="Pfam" id="PF00550">
    <property type="entry name" value="PP-binding"/>
    <property type="match status" value="3"/>
</dbReference>
<evidence type="ECO:0000256" key="2">
    <source>
        <dbReference type="ARBA" id="ARBA00022450"/>
    </source>
</evidence>
<dbReference type="InterPro" id="IPR001242">
    <property type="entry name" value="Condensation_dom"/>
</dbReference>
<dbReference type="InterPro" id="IPR000873">
    <property type="entry name" value="AMP-dep_synth/lig_dom"/>
</dbReference>
<dbReference type="NCBIfam" id="NF003417">
    <property type="entry name" value="PRK04813.1"/>
    <property type="match status" value="3"/>
</dbReference>
<feature type="domain" description="Carrier" evidence="4">
    <location>
        <begin position="1280"/>
        <end position="1354"/>
    </location>
</feature>
<dbReference type="Pfam" id="PF13193">
    <property type="entry name" value="AMP-binding_C"/>
    <property type="match status" value="3"/>
</dbReference>
<dbReference type="InterPro" id="IPR009081">
    <property type="entry name" value="PP-bd_ACP"/>
</dbReference>
<evidence type="ECO:0000313" key="6">
    <source>
        <dbReference type="Proteomes" id="UP001617702"/>
    </source>
</evidence>
<keyword evidence="2" id="KW-0596">Phosphopantetheine</keyword>
<proteinExistence type="predicted"/>
<dbReference type="PROSITE" id="PS00012">
    <property type="entry name" value="PHOSPHOPANTETHEINE"/>
    <property type="match status" value="1"/>
</dbReference>
<feature type="non-terminal residue" evidence="5">
    <location>
        <position position="1"/>
    </location>
</feature>
<reference evidence="5 6" key="1">
    <citation type="submission" date="2024-10" db="EMBL/GenBank/DDBJ databases">
        <authorList>
            <person name="Lu C.-H."/>
        </authorList>
    </citation>
    <scope>NUCLEOTIDE SEQUENCE [LARGE SCALE GENOMIC DNA]</scope>
    <source>
        <strain evidence="5 6">22LXZD03-01</strain>
    </source>
</reference>
<dbReference type="EMBL" id="JBIXLB010000018">
    <property type="protein sequence ID" value="MFJ5515413.1"/>
    <property type="molecule type" value="Genomic_DNA"/>
</dbReference>
<protein>
    <submittedName>
        <fullName evidence="5">Amino acid adenylation domain-containing protein</fullName>
    </submittedName>
</protein>
<dbReference type="PROSITE" id="PS00455">
    <property type="entry name" value="AMP_BINDING"/>
    <property type="match status" value="2"/>
</dbReference>
<dbReference type="SMART" id="SM00823">
    <property type="entry name" value="PKS_PP"/>
    <property type="match status" value="3"/>
</dbReference>
<dbReference type="SUPFAM" id="SSF52777">
    <property type="entry name" value="CoA-dependent acyltransferases"/>
    <property type="match status" value="4"/>
</dbReference>
<dbReference type="Gene3D" id="2.30.38.10">
    <property type="entry name" value="Luciferase, Domain 3"/>
    <property type="match status" value="2"/>
</dbReference>
<dbReference type="Gene3D" id="3.30.300.30">
    <property type="match status" value="3"/>
</dbReference>
<evidence type="ECO:0000256" key="1">
    <source>
        <dbReference type="ARBA" id="ARBA00001957"/>
    </source>
</evidence>
<dbReference type="Gene3D" id="3.30.559.30">
    <property type="entry name" value="Nonribosomal peptide synthetase, condensation domain"/>
    <property type="match status" value="2"/>
</dbReference>
<organism evidence="5 6">
    <name type="scientific">Pectobacterium jejuense</name>
    <dbReference type="NCBI Taxonomy" id="2974022"/>
    <lineage>
        <taxon>Bacteria</taxon>
        <taxon>Pseudomonadati</taxon>
        <taxon>Pseudomonadota</taxon>
        <taxon>Gammaproteobacteria</taxon>
        <taxon>Enterobacterales</taxon>
        <taxon>Pectobacteriaceae</taxon>
        <taxon>Pectobacterium</taxon>
    </lineage>
</organism>
<dbReference type="Gene3D" id="3.40.50.980">
    <property type="match status" value="4"/>
</dbReference>
<evidence type="ECO:0000259" key="4">
    <source>
        <dbReference type="PROSITE" id="PS50075"/>
    </source>
</evidence>
<dbReference type="InterPro" id="IPR020806">
    <property type="entry name" value="PKS_PP-bd"/>
</dbReference>
<feature type="domain" description="Carrier" evidence="4">
    <location>
        <begin position="221"/>
        <end position="295"/>
    </location>
</feature>
<dbReference type="CDD" id="cd05930">
    <property type="entry name" value="A_NRPS"/>
    <property type="match status" value="2"/>
</dbReference>
<keyword evidence="3" id="KW-0597">Phosphoprotein</keyword>
<accession>A0ABW8H327</accession>
<dbReference type="NCBIfam" id="TIGR01733">
    <property type="entry name" value="AA-adenyl-dom"/>
    <property type="match status" value="2"/>
</dbReference>
<dbReference type="Pfam" id="PF00668">
    <property type="entry name" value="Condensation"/>
    <property type="match status" value="2"/>
</dbReference>